<proteinExistence type="predicted"/>
<reference evidence="3" key="1">
    <citation type="journal article" date="2019" name="Int. J. Syst. Evol. Microbiol.">
        <title>The Global Catalogue of Microorganisms (GCM) 10K type strain sequencing project: providing services to taxonomists for standard genome sequencing and annotation.</title>
        <authorList>
            <consortium name="The Broad Institute Genomics Platform"/>
            <consortium name="The Broad Institute Genome Sequencing Center for Infectious Disease"/>
            <person name="Wu L."/>
            <person name="Ma J."/>
        </authorList>
    </citation>
    <scope>NUCLEOTIDE SEQUENCE [LARGE SCALE GENOMIC DNA]</scope>
    <source>
        <strain evidence="3">KCTC 22814</strain>
    </source>
</reference>
<keyword evidence="1" id="KW-0812">Transmembrane</keyword>
<evidence type="ECO:0000313" key="3">
    <source>
        <dbReference type="Proteomes" id="UP001597525"/>
    </source>
</evidence>
<comment type="caution">
    <text evidence="2">The sequence shown here is derived from an EMBL/GenBank/DDBJ whole genome shotgun (WGS) entry which is preliminary data.</text>
</comment>
<evidence type="ECO:0000256" key="1">
    <source>
        <dbReference type="SAM" id="Phobius"/>
    </source>
</evidence>
<name>A0ABW6BA22_9SPHI</name>
<dbReference type="Proteomes" id="UP001597525">
    <property type="component" value="Unassembled WGS sequence"/>
</dbReference>
<feature type="transmembrane region" description="Helical" evidence="1">
    <location>
        <begin position="188"/>
        <end position="208"/>
    </location>
</feature>
<sequence length="447" mass="51346">MSQLHNSKISKNALLIQFGLLFFLILTIPYDTQLFQSLSNGPFFAFENWFQLATYRTSFIPESSHVGSDVRGYYNWLIAFLAATLILTGLRKFFATRWHTNTDELYYWLRVLLRYRLALAVIFIGIVKVLPLQIPEPTIGDLHTEYGDFLLWKLYYLTNGIATAGYLPVIGSLEILGGLLLLNRRTAVIGAGLLLAVLLNVVLVNYVYDIGEQVYSSLLFLMALVIFAYDWPRFYGLLIRKTQVYPDGYWPRFTRPVAFIRPYLQALVLLIAAVFSVQAYLEWKDSNYPFPKENGIAGISGVYNVKDFVWKGDTLAYSLVDTIRWRDVVFEKWNTVSIRDNRPAAIDSTKARITFSTGRNYEYIGNAGRHFFTYKHSKNKKDSTISLRLVGKIDSAKTFRLSLNKLGSDTLLLRGATQAGDSLFVRLERIDKKYLLKEGRRKPIRIY</sequence>
<evidence type="ECO:0000313" key="2">
    <source>
        <dbReference type="EMBL" id="MFD2966405.1"/>
    </source>
</evidence>
<feature type="transmembrane region" description="Helical" evidence="1">
    <location>
        <begin position="214"/>
        <end position="231"/>
    </location>
</feature>
<organism evidence="2 3">
    <name type="scientific">Sphingobacterium bambusae</name>
    <dbReference type="NCBI Taxonomy" id="662858"/>
    <lineage>
        <taxon>Bacteria</taxon>
        <taxon>Pseudomonadati</taxon>
        <taxon>Bacteroidota</taxon>
        <taxon>Sphingobacteriia</taxon>
        <taxon>Sphingobacteriales</taxon>
        <taxon>Sphingobacteriaceae</taxon>
        <taxon>Sphingobacterium</taxon>
    </lineage>
</organism>
<keyword evidence="1" id="KW-1133">Transmembrane helix</keyword>
<keyword evidence="1" id="KW-0472">Membrane</keyword>
<gene>
    <name evidence="2" type="ORF">ACFS7Y_03355</name>
</gene>
<dbReference type="EMBL" id="JBHUPB010000003">
    <property type="protein sequence ID" value="MFD2966405.1"/>
    <property type="molecule type" value="Genomic_DNA"/>
</dbReference>
<feature type="transmembrane region" description="Helical" evidence="1">
    <location>
        <begin position="262"/>
        <end position="281"/>
    </location>
</feature>
<keyword evidence="3" id="KW-1185">Reference proteome</keyword>
<feature type="transmembrane region" description="Helical" evidence="1">
    <location>
        <begin position="115"/>
        <end position="134"/>
    </location>
</feature>
<accession>A0ABW6BA22</accession>
<feature type="transmembrane region" description="Helical" evidence="1">
    <location>
        <begin position="73"/>
        <end position="94"/>
    </location>
</feature>
<feature type="transmembrane region" description="Helical" evidence="1">
    <location>
        <begin position="154"/>
        <end position="181"/>
    </location>
</feature>
<feature type="transmembrane region" description="Helical" evidence="1">
    <location>
        <begin position="12"/>
        <end position="30"/>
    </location>
</feature>
<dbReference type="RefSeq" id="WP_320184194.1">
    <property type="nucleotide sequence ID" value="NZ_CP138332.1"/>
</dbReference>
<protein>
    <submittedName>
        <fullName evidence="2">Beta-carotene 15,15'-monooxygenase</fullName>
    </submittedName>
</protein>